<dbReference type="SUPFAM" id="SSF53474">
    <property type="entry name" value="alpha/beta-Hydrolases"/>
    <property type="match status" value="1"/>
</dbReference>
<sequence>MRHAVVVVGPGLAADPALLDETAGREFAALGVRGTVAHAADGAQFLAHVRAATSPDPATTPGGPGGERGRAVVVVPGPDPGARSLMTAAMGPVVWLDLARVDHAEVGEGGSHLHGRGIEGLPWAIRHAVGRLAWPRRRVPYGPHHDQWAELYLPRTPPGGSPPPVVALVHGGNWRSVWAADLMDALALDLVRRGLAVWNLEYRRPDLHGWQATTADVAAGLRALDGLDVPVDRARTVLAGHSAGAQLVLRAAADGARASLVVSLAGMLDLVEAARRWLGAGAVAGALGAAPDEAAQVYGSASPLHRLPIGVPQLVVQGTGDELDLVDFGRRYARAAQAAGDDVTFLEMSGDHFAVIDPRTPIWHATARAVLGETPDSPR</sequence>
<organism evidence="3 4">
    <name type="scientific">Nonomuraea muscovyensis</name>
    <dbReference type="NCBI Taxonomy" id="1124761"/>
    <lineage>
        <taxon>Bacteria</taxon>
        <taxon>Bacillati</taxon>
        <taxon>Actinomycetota</taxon>
        <taxon>Actinomycetes</taxon>
        <taxon>Streptosporangiales</taxon>
        <taxon>Streptosporangiaceae</taxon>
        <taxon>Nonomuraea</taxon>
    </lineage>
</organism>
<name>A0A7X0C6U3_9ACTN</name>
<dbReference type="PANTHER" id="PTHR48081">
    <property type="entry name" value="AB HYDROLASE SUPERFAMILY PROTEIN C4A8.06C"/>
    <property type="match status" value="1"/>
</dbReference>
<dbReference type="InterPro" id="IPR049492">
    <property type="entry name" value="BD-FAE-like_dom"/>
</dbReference>
<dbReference type="PANTHER" id="PTHR48081:SF33">
    <property type="entry name" value="KYNURENINE FORMAMIDASE"/>
    <property type="match status" value="1"/>
</dbReference>
<dbReference type="InterPro" id="IPR050300">
    <property type="entry name" value="GDXG_lipolytic_enzyme"/>
</dbReference>
<keyword evidence="1" id="KW-0378">Hydrolase</keyword>
<dbReference type="InterPro" id="IPR029058">
    <property type="entry name" value="AB_hydrolase_fold"/>
</dbReference>
<gene>
    <name evidence="3" type="ORF">FHU36_005251</name>
</gene>
<reference evidence="3 4" key="1">
    <citation type="submission" date="2020-08" db="EMBL/GenBank/DDBJ databases">
        <title>Sequencing the genomes of 1000 actinobacteria strains.</title>
        <authorList>
            <person name="Klenk H.-P."/>
        </authorList>
    </citation>
    <scope>NUCLEOTIDE SEQUENCE [LARGE SCALE GENOMIC DNA]</scope>
    <source>
        <strain evidence="3 4">DSM 45913</strain>
    </source>
</reference>
<evidence type="ECO:0000313" key="4">
    <source>
        <dbReference type="Proteomes" id="UP000583800"/>
    </source>
</evidence>
<dbReference type="RefSeq" id="WP_185086408.1">
    <property type="nucleotide sequence ID" value="NZ_JACHJB010000002.1"/>
</dbReference>
<dbReference type="EMBL" id="JACHJB010000002">
    <property type="protein sequence ID" value="MBB6348706.1"/>
    <property type="molecule type" value="Genomic_DNA"/>
</dbReference>
<proteinExistence type="predicted"/>
<evidence type="ECO:0000256" key="1">
    <source>
        <dbReference type="ARBA" id="ARBA00022801"/>
    </source>
</evidence>
<feature type="domain" description="BD-FAE-like" evidence="2">
    <location>
        <begin position="151"/>
        <end position="321"/>
    </location>
</feature>
<comment type="caution">
    <text evidence="3">The sequence shown here is derived from an EMBL/GenBank/DDBJ whole genome shotgun (WGS) entry which is preliminary data.</text>
</comment>
<evidence type="ECO:0000259" key="2">
    <source>
        <dbReference type="Pfam" id="PF20434"/>
    </source>
</evidence>
<protein>
    <submittedName>
        <fullName evidence="3">Acetyl esterase/lipase</fullName>
    </submittedName>
</protein>
<evidence type="ECO:0000313" key="3">
    <source>
        <dbReference type="EMBL" id="MBB6348706.1"/>
    </source>
</evidence>
<accession>A0A7X0C6U3</accession>
<dbReference type="AlphaFoldDB" id="A0A7X0C6U3"/>
<keyword evidence="4" id="KW-1185">Reference proteome</keyword>
<dbReference type="GO" id="GO:0016787">
    <property type="term" value="F:hydrolase activity"/>
    <property type="evidence" value="ECO:0007669"/>
    <property type="project" value="UniProtKB-KW"/>
</dbReference>
<dbReference type="Proteomes" id="UP000583800">
    <property type="component" value="Unassembled WGS sequence"/>
</dbReference>
<dbReference type="Pfam" id="PF20434">
    <property type="entry name" value="BD-FAE"/>
    <property type="match status" value="1"/>
</dbReference>
<dbReference type="Gene3D" id="3.40.50.1820">
    <property type="entry name" value="alpha/beta hydrolase"/>
    <property type="match status" value="1"/>
</dbReference>